<evidence type="ECO:0000256" key="1">
    <source>
        <dbReference type="ARBA" id="ARBA00004613"/>
    </source>
</evidence>
<dbReference type="PANTHER" id="PTHR14447:SF0">
    <property type="entry name" value="UROTENSIN-2"/>
    <property type="match status" value="1"/>
</dbReference>
<evidence type="ECO:0000256" key="6">
    <source>
        <dbReference type="ARBA" id="ARBA00022729"/>
    </source>
</evidence>
<feature type="chain" id="PRO_5034374552" evidence="9">
    <location>
        <begin position="21"/>
        <end position="139"/>
    </location>
</feature>
<keyword evidence="3" id="KW-0964">Secreted</keyword>
<name>A0A8C8SMF8_9SAUR</name>
<accession>A0A8C8SMF8</accession>
<evidence type="ECO:0000256" key="3">
    <source>
        <dbReference type="ARBA" id="ARBA00022525"/>
    </source>
</evidence>
<comment type="subcellular location">
    <subcellularLocation>
        <location evidence="1 8">Secreted</location>
    </subcellularLocation>
</comment>
<keyword evidence="7" id="KW-1015">Disulfide bond</keyword>
<dbReference type="PROSITE" id="PS51257">
    <property type="entry name" value="PROKAR_LIPOPROTEIN"/>
    <property type="match status" value="1"/>
</dbReference>
<dbReference type="AlphaFoldDB" id="A0A8C8SMF8"/>
<evidence type="ECO:0000256" key="7">
    <source>
        <dbReference type="ARBA" id="ARBA00023157"/>
    </source>
</evidence>
<protein>
    <submittedName>
        <fullName evidence="10">Urotensin 2</fullName>
    </submittedName>
</protein>
<keyword evidence="6 9" id="KW-0732">Signal</keyword>
<keyword evidence="4" id="KW-0165">Cleavage on pair of basic residues</keyword>
<dbReference type="InterPro" id="IPR001483">
    <property type="entry name" value="Urotensin_II"/>
</dbReference>
<dbReference type="GO" id="GO:0005615">
    <property type="term" value="C:extracellular space"/>
    <property type="evidence" value="ECO:0007669"/>
    <property type="project" value="TreeGrafter"/>
</dbReference>
<evidence type="ECO:0000256" key="8">
    <source>
        <dbReference type="RuleBase" id="RU000636"/>
    </source>
</evidence>
<dbReference type="PANTHER" id="PTHR14447">
    <property type="entry name" value="UROTENSIN 2"/>
    <property type="match status" value="1"/>
</dbReference>
<keyword evidence="11" id="KW-1185">Reference proteome</keyword>
<organism evidence="10 11">
    <name type="scientific">Pelusios castaneus</name>
    <name type="common">West African mud turtle</name>
    <dbReference type="NCBI Taxonomy" id="367368"/>
    <lineage>
        <taxon>Eukaryota</taxon>
        <taxon>Metazoa</taxon>
        <taxon>Chordata</taxon>
        <taxon>Craniata</taxon>
        <taxon>Vertebrata</taxon>
        <taxon>Euteleostomi</taxon>
        <taxon>Archelosauria</taxon>
        <taxon>Testudinata</taxon>
        <taxon>Testudines</taxon>
        <taxon>Pleurodira</taxon>
        <taxon>Pelomedusidae</taxon>
        <taxon>Pelusios</taxon>
    </lineage>
</organism>
<evidence type="ECO:0000313" key="11">
    <source>
        <dbReference type="Proteomes" id="UP000694393"/>
    </source>
</evidence>
<dbReference type="Pfam" id="PF02083">
    <property type="entry name" value="Urotensin_II"/>
    <property type="match status" value="1"/>
</dbReference>
<dbReference type="PROSITE" id="PS00984">
    <property type="entry name" value="UROTENSIN_II"/>
    <property type="match status" value="1"/>
</dbReference>
<evidence type="ECO:0000256" key="5">
    <source>
        <dbReference type="ARBA" id="ARBA00022702"/>
    </source>
</evidence>
<dbReference type="Ensembl" id="ENSPCET00000021731.1">
    <property type="protein sequence ID" value="ENSPCEP00000021000.1"/>
    <property type="gene ID" value="ENSPCEG00000016195.1"/>
</dbReference>
<reference evidence="10" key="1">
    <citation type="submission" date="2025-08" db="UniProtKB">
        <authorList>
            <consortium name="Ensembl"/>
        </authorList>
    </citation>
    <scope>IDENTIFICATION</scope>
</reference>
<evidence type="ECO:0000313" key="10">
    <source>
        <dbReference type="Ensembl" id="ENSPCEP00000021000.1"/>
    </source>
</evidence>
<proteinExistence type="inferred from homology"/>
<comment type="similarity">
    <text evidence="2 8">Belongs to the urotensin-2 family.</text>
</comment>
<feature type="signal peptide" evidence="9">
    <location>
        <begin position="1"/>
        <end position="20"/>
    </location>
</feature>
<dbReference type="GO" id="GO:0097746">
    <property type="term" value="P:blood vessel diameter maintenance"/>
    <property type="evidence" value="ECO:0007669"/>
    <property type="project" value="InterPro"/>
</dbReference>
<evidence type="ECO:0000256" key="9">
    <source>
        <dbReference type="SAM" id="SignalP"/>
    </source>
</evidence>
<dbReference type="GO" id="GO:0008217">
    <property type="term" value="P:regulation of blood pressure"/>
    <property type="evidence" value="ECO:0007669"/>
    <property type="project" value="InterPro"/>
</dbReference>
<sequence length="139" mass="15708">MHRLIFCCLIIISFSCPLLSLPITDSSEGSYQLSADEEAKLNLERLDNLRRASLFQTLPRLLGAQSEDSPSKAGKPLPTSLYLFQSIKCPGSPLKIQFLCIAFYGNHPQIALLSHLLAKDRKQYKKRGNLSECFWKYCV</sequence>
<dbReference type="GO" id="GO:0005179">
    <property type="term" value="F:hormone activity"/>
    <property type="evidence" value="ECO:0007669"/>
    <property type="project" value="UniProtKB-KW"/>
</dbReference>
<evidence type="ECO:0000256" key="2">
    <source>
        <dbReference type="ARBA" id="ARBA00006719"/>
    </source>
</evidence>
<evidence type="ECO:0000256" key="4">
    <source>
        <dbReference type="ARBA" id="ARBA00022685"/>
    </source>
</evidence>
<dbReference type="Proteomes" id="UP000694393">
    <property type="component" value="Unplaced"/>
</dbReference>
<reference evidence="10" key="2">
    <citation type="submission" date="2025-09" db="UniProtKB">
        <authorList>
            <consortium name="Ensembl"/>
        </authorList>
    </citation>
    <scope>IDENTIFICATION</scope>
</reference>
<keyword evidence="5 8" id="KW-0372">Hormone</keyword>